<sequence length="701" mass="78012">MKDGPLSYFTIEEMVALPGFSGVNLSADGSMVAYVERVADWDENRYVDRVWTYDVHSRARTVVTPDSTGSSQPQWSPDGTQLAYIRSVGSAQNQESQLFVMAPGQSQGIQITAIKGGITSYRWSPDGSGIYYLAARQNRALDERKNKYGDFEYVDVDDKRKTLYYVGIREALREAAARYEIPRDLRNTDDEKSQAASYAPKGAADGDTKSGNDADTKANDADTRARPVPCFDRSDLHVQDFDISPDGQRIVLCAAPSPNFEDFAESALYVLDMRDQGIAAGVTDISLPEMFTGRIEGQVHFAQQGRRFAFTYRVGDGKMFRNNAIAFCDLETGDVEALSTAINEDLSVVAWTESGLVVEWQDGTNRRIDRIDEDGNITPMVTGNGVMAFASSVSKRGNSAAYIKAAIGSPTDVYVDGQRITDLASTFAKRRVSRRQIVRWTSRDGSEIEGVLCLPDDFDASQRYPLLLVVHGGPTWASFPSPTQDKYYPIEQFINRGFIVLLPNYRGSSGYGAAFRSLNERNLGIGDYEDVVSGVEFLVQAGYADADKVGVMGWSQGGYISAFCTTFSRRFRAVSVGAGISNWVTYYVNTDIHPFTRHYLGDNPWNDMEVYRKTSPMTYIKQAATPTLIQHGDKDSRVPLPNAFELYQGLRDVGVKTQLVVFKGMQHGSDKPGWNRAIMHQNYAWFCHYILGDPLDSFWLE</sequence>
<dbReference type="KEGG" id="afx:JZ786_03515"/>
<feature type="compositionally biased region" description="Basic and acidic residues" evidence="3">
    <location>
        <begin position="184"/>
        <end position="193"/>
    </location>
</feature>
<feature type="domain" description="Peptidase S9 prolyl oligopeptidase catalytic" evidence="4">
    <location>
        <begin position="493"/>
        <end position="690"/>
    </location>
</feature>
<feature type="compositionally biased region" description="Basic and acidic residues" evidence="3">
    <location>
        <begin position="204"/>
        <end position="225"/>
    </location>
</feature>
<dbReference type="PANTHER" id="PTHR42776">
    <property type="entry name" value="SERINE PEPTIDASE S9 FAMILY MEMBER"/>
    <property type="match status" value="1"/>
</dbReference>
<proteinExistence type="predicted"/>
<keyword evidence="2" id="KW-0720">Serine protease</keyword>
<reference evidence="5 6" key="1">
    <citation type="submission" date="2021-02" db="EMBL/GenBank/DDBJ databases">
        <title>Alicyclobacillus curvatus sp. nov. and Alicyclobacillus mengziensis sp. nov., two acidophilic bacteria isolated from acid mine drainage.</title>
        <authorList>
            <person name="Huang Y."/>
        </authorList>
    </citation>
    <scope>NUCLEOTIDE SEQUENCE [LARGE SCALE GENOMIC DNA]</scope>
    <source>
        <strain evidence="5 6">S30H14</strain>
    </source>
</reference>
<dbReference type="InterPro" id="IPR011042">
    <property type="entry name" value="6-blade_b-propeller_TolB-like"/>
</dbReference>
<evidence type="ECO:0000313" key="5">
    <source>
        <dbReference type="EMBL" id="QSO48094.1"/>
    </source>
</evidence>
<dbReference type="Gene3D" id="2.120.10.30">
    <property type="entry name" value="TolB, C-terminal domain"/>
    <property type="match status" value="1"/>
</dbReference>
<evidence type="ECO:0000256" key="1">
    <source>
        <dbReference type="ARBA" id="ARBA00022801"/>
    </source>
</evidence>
<dbReference type="PANTHER" id="PTHR42776:SF27">
    <property type="entry name" value="DIPEPTIDYL PEPTIDASE FAMILY MEMBER 6"/>
    <property type="match status" value="1"/>
</dbReference>
<accession>A0A9X7Z6K9</accession>
<dbReference type="Pfam" id="PF00326">
    <property type="entry name" value="Peptidase_S9"/>
    <property type="match status" value="1"/>
</dbReference>
<dbReference type="RefSeq" id="WP_206657429.1">
    <property type="nucleotide sequence ID" value="NZ_CP071182.1"/>
</dbReference>
<dbReference type="AlphaFoldDB" id="A0A9X7Z6K9"/>
<evidence type="ECO:0000256" key="2">
    <source>
        <dbReference type="ARBA" id="ARBA00022825"/>
    </source>
</evidence>
<gene>
    <name evidence="5" type="ORF">JZ786_03515</name>
</gene>
<dbReference type="SUPFAM" id="SSF82171">
    <property type="entry name" value="DPP6 N-terminal domain-like"/>
    <property type="match status" value="1"/>
</dbReference>
<keyword evidence="2" id="KW-0645">Protease</keyword>
<dbReference type="GO" id="GO:0004252">
    <property type="term" value="F:serine-type endopeptidase activity"/>
    <property type="evidence" value="ECO:0007669"/>
    <property type="project" value="TreeGrafter"/>
</dbReference>
<protein>
    <submittedName>
        <fullName evidence="5">S9 family peptidase</fullName>
    </submittedName>
</protein>
<evidence type="ECO:0000313" key="6">
    <source>
        <dbReference type="Proteomes" id="UP000663505"/>
    </source>
</evidence>
<evidence type="ECO:0000256" key="3">
    <source>
        <dbReference type="SAM" id="MobiDB-lite"/>
    </source>
</evidence>
<keyword evidence="6" id="KW-1185">Reference proteome</keyword>
<dbReference type="InterPro" id="IPR029058">
    <property type="entry name" value="AB_hydrolase_fold"/>
</dbReference>
<feature type="region of interest" description="Disordered" evidence="3">
    <location>
        <begin position="184"/>
        <end position="226"/>
    </location>
</feature>
<dbReference type="SUPFAM" id="SSF53474">
    <property type="entry name" value="alpha/beta-Hydrolases"/>
    <property type="match status" value="1"/>
</dbReference>
<evidence type="ECO:0000259" key="4">
    <source>
        <dbReference type="Pfam" id="PF00326"/>
    </source>
</evidence>
<dbReference type="Proteomes" id="UP000663505">
    <property type="component" value="Chromosome"/>
</dbReference>
<keyword evidence="1" id="KW-0378">Hydrolase</keyword>
<dbReference type="Gene3D" id="3.40.50.1820">
    <property type="entry name" value="alpha/beta hydrolase"/>
    <property type="match status" value="1"/>
</dbReference>
<name>A0A9X7Z6K9_9BACL</name>
<organism evidence="5 6">
    <name type="scientific">Alicyclobacillus mengziensis</name>
    <dbReference type="NCBI Taxonomy" id="2931921"/>
    <lineage>
        <taxon>Bacteria</taxon>
        <taxon>Bacillati</taxon>
        <taxon>Bacillota</taxon>
        <taxon>Bacilli</taxon>
        <taxon>Bacillales</taxon>
        <taxon>Alicyclobacillaceae</taxon>
        <taxon>Alicyclobacillus</taxon>
    </lineage>
</organism>
<dbReference type="Pfam" id="PF07676">
    <property type="entry name" value="PD40"/>
    <property type="match status" value="1"/>
</dbReference>
<dbReference type="EMBL" id="CP071182">
    <property type="protein sequence ID" value="QSO48094.1"/>
    <property type="molecule type" value="Genomic_DNA"/>
</dbReference>
<dbReference type="InterPro" id="IPR001375">
    <property type="entry name" value="Peptidase_S9_cat"/>
</dbReference>
<dbReference type="InterPro" id="IPR011659">
    <property type="entry name" value="WD40"/>
</dbReference>
<dbReference type="GO" id="GO:0006508">
    <property type="term" value="P:proteolysis"/>
    <property type="evidence" value="ECO:0007669"/>
    <property type="project" value="InterPro"/>
</dbReference>